<dbReference type="RefSeq" id="WP_381168559.1">
    <property type="nucleotide sequence ID" value="NZ_JBHSFK010000077.1"/>
</dbReference>
<dbReference type="PROSITE" id="PS50943">
    <property type="entry name" value="HTH_CROC1"/>
    <property type="match status" value="1"/>
</dbReference>
<dbReference type="EMBL" id="JBHSFK010000077">
    <property type="protein sequence ID" value="MFC4508366.1"/>
    <property type="molecule type" value="Genomic_DNA"/>
</dbReference>
<proteinExistence type="predicted"/>
<dbReference type="SUPFAM" id="SSF47413">
    <property type="entry name" value="lambda repressor-like DNA-binding domains"/>
    <property type="match status" value="1"/>
</dbReference>
<dbReference type="SMART" id="SM00530">
    <property type="entry name" value="HTH_XRE"/>
    <property type="match status" value="1"/>
</dbReference>
<dbReference type="InterPro" id="IPR001387">
    <property type="entry name" value="Cro/C1-type_HTH"/>
</dbReference>
<comment type="caution">
    <text evidence="3">The sequence shown here is derived from an EMBL/GenBank/DDBJ whole genome shotgun (WGS) entry which is preliminary data.</text>
</comment>
<dbReference type="PANTHER" id="PTHR46797:SF1">
    <property type="entry name" value="METHYLPHOSPHONATE SYNTHASE"/>
    <property type="match status" value="1"/>
</dbReference>
<sequence>MSVTKIPGPGANVAVCRKARGLSQVALARRANISVSLLSKIEVGDRALTQGTAADLARAMRMTLDELLGTATVEGADENSLTALNYAIRRFDIPDGPPPHPEDLPRELAELNQHRYRTELSAVLQKTPGVLARTTNFAHATQSPDAWTRVADTYSVVYWLAARHRWMHLAELAVMKQRMAAERANPIAATVAARDEAGAFLNSGDFAGGLAIVDRAVVEAETTLRGRDRAYGLGILHLRGLTLAGRIKDKAAAAHIDAACRAAGEFPEDIEDHGIHFGPENTAVHVISTASDLEDYRESLDTADDLIRGGLTLPATRVGPLHMNISRSKLALGDRDGALESLEVAWDIAPEMARVHPTSQELMRVLTSLHRRSNPRLTRLAKRAGVPF</sequence>
<dbReference type="InterPro" id="IPR050807">
    <property type="entry name" value="TransReg_Diox_bact_type"/>
</dbReference>
<organism evidence="3 4">
    <name type="scientific">Streptomyces vulcanius</name>
    <dbReference type="NCBI Taxonomy" id="1441876"/>
    <lineage>
        <taxon>Bacteria</taxon>
        <taxon>Bacillati</taxon>
        <taxon>Actinomycetota</taxon>
        <taxon>Actinomycetes</taxon>
        <taxon>Kitasatosporales</taxon>
        <taxon>Streptomycetaceae</taxon>
        <taxon>Streptomyces</taxon>
    </lineage>
</organism>
<name>A0ABV9BAQ9_9ACTN</name>
<dbReference type="CDD" id="cd00093">
    <property type="entry name" value="HTH_XRE"/>
    <property type="match status" value="1"/>
</dbReference>
<accession>A0ABV9BAQ9</accession>
<feature type="domain" description="HTH cro/C1-type" evidence="2">
    <location>
        <begin position="13"/>
        <end position="67"/>
    </location>
</feature>
<keyword evidence="4" id="KW-1185">Reference proteome</keyword>
<reference evidence="4" key="1">
    <citation type="journal article" date="2019" name="Int. J. Syst. Evol. Microbiol.">
        <title>The Global Catalogue of Microorganisms (GCM) 10K type strain sequencing project: providing services to taxonomists for standard genome sequencing and annotation.</title>
        <authorList>
            <consortium name="The Broad Institute Genomics Platform"/>
            <consortium name="The Broad Institute Genome Sequencing Center for Infectious Disease"/>
            <person name="Wu L."/>
            <person name="Ma J."/>
        </authorList>
    </citation>
    <scope>NUCLEOTIDE SEQUENCE [LARGE SCALE GENOMIC DNA]</scope>
    <source>
        <strain evidence="4">CGMCC 4.7177</strain>
    </source>
</reference>
<protein>
    <submittedName>
        <fullName evidence="3">Helix-turn-helix domain-containing protein</fullName>
    </submittedName>
</protein>
<evidence type="ECO:0000256" key="1">
    <source>
        <dbReference type="ARBA" id="ARBA00023125"/>
    </source>
</evidence>
<evidence type="ECO:0000259" key="2">
    <source>
        <dbReference type="PROSITE" id="PS50943"/>
    </source>
</evidence>
<evidence type="ECO:0000313" key="3">
    <source>
        <dbReference type="EMBL" id="MFC4508366.1"/>
    </source>
</evidence>
<dbReference type="Proteomes" id="UP001595839">
    <property type="component" value="Unassembled WGS sequence"/>
</dbReference>
<dbReference type="Pfam" id="PF01381">
    <property type="entry name" value="HTH_3"/>
    <property type="match status" value="1"/>
</dbReference>
<dbReference type="Gene3D" id="1.10.260.40">
    <property type="entry name" value="lambda repressor-like DNA-binding domains"/>
    <property type="match status" value="1"/>
</dbReference>
<evidence type="ECO:0000313" key="4">
    <source>
        <dbReference type="Proteomes" id="UP001595839"/>
    </source>
</evidence>
<gene>
    <name evidence="3" type="ORF">ACFPIH_54830</name>
</gene>
<keyword evidence="1" id="KW-0238">DNA-binding</keyword>
<dbReference type="PANTHER" id="PTHR46797">
    <property type="entry name" value="HTH-TYPE TRANSCRIPTIONAL REGULATOR"/>
    <property type="match status" value="1"/>
</dbReference>
<dbReference type="InterPro" id="IPR010982">
    <property type="entry name" value="Lambda_DNA-bd_dom_sf"/>
</dbReference>